<proteinExistence type="predicted"/>
<reference evidence="1 2" key="1">
    <citation type="journal article" date="2012" name="Plant Cell">
        <title>Genome comparison of barley and maize smut fungi reveals targeted loss of RNA silencing components and species-specific presence of transposable elements.</title>
        <authorList>
            <person name="Laurie J.D."/>
            <person name="Ali S."/>
            <person name="Linning R."/>
            <person name="Mannhaupt G."/>
            <person name="Wong P."/>
            <person name="Gueldener U."/>
            <person name="Muensterkoetter M."/>
            <person name="Moore R."/>
            <person name="Kahmann R."/>
            <person name="Bakkeren G."/>
            <person name="Schirawski J."/>
        </authorList>
    </citation>
    <scope>NUCLEOTIDE SEQUENCE [LARGE SCALE GENOMIC DNA]</scope>
    <source>
        <strain evidence="2">Uh4875-4</strain>
    </source>
</reference>
<dbReference type="AlphaFoldDB" id="I2G720"/>
<keyword evidence="2" id="KW-1185">Reference proteome</keyword>
<name>I2G720_USTHO</name>
<evidence type="ECO:0000313" key="1">
    <source>
        <dbReference type="EMBL" id="CCF54963.1"/>
    </source>
</evidence>
<sequence>MVPDSEEDRTEANSPREHACKTFPDVLSAAIYLRHATDTSQLLVKHVGGLYLPSDIEDLVERAEVSQSTTRANASKQLARLRGRRASLFPCLGSESSAV</sequence>
<dbReference type="Proteomes" id="UP000006174">
    <property type="component" value="Unassembled WGS sequence"/>
</dbReference>
<accession>I2G720</accession>
<evidence type="ECO:0000313" key="2">
    <source>
        <dbReference type="Proteomes" id="UP000006174"/>
    </source>
</evidence>
<gene>
    <name evidence="1" type="ORF">UHOR_16797</name>
</gene>
<protein>
    <submittedName>
        <fullName evidence="1">Uncharacterized protein</fullName>
    </submittedName>
</protein>
<dbReference type="EMBL" id="CAGI01000197">
    <property type="protein sequence ID" value="CCF54963.1"/>
    <property type="molecule type" value="Genomic_DNA"/>
</dbReference>
<organism evidence="1 2">
    <name type="scientific">Ustilago hordei</name>
    <name type="common">Barley covered smut fungus</name>
    <dbReference type="NCBI Taxonomy" id="120017"/>
    <lineage>
        <taxon>Eukaryota</taxon>
        <taxon>Fungi</taxon>
        <taxon>Dikarya</taxon>
        <taxon>Basidiomycota</taxon>
        <taxon>Ustilaginomycotina</taxon>
        <taxon>Ustilaginomycetes</taxon>
        <taxon>Ustilaginales</taxon>
        <taxon>Ustilaginaceae</taxon>
        <taxon>Ustilago</taxon>
    </lineage>
</organism>
<dbReference type="HOGENOM" id="CLU_2322108_0_0_1"/>
<comment type="caution">
    <text evidence="1">The sequence shown here is derived from an EMBL/GenBank/DDBJ whole genome shotgun (WGS) entry which is preliminary data.</text>
</comment>